<evidence type="ECO:0000313" key="2">
    <source>
        <dbReference type="EMBL" id="MDQ0252699.1"/>
    </source>
</evidence>
<feature type="transmembrane region" description="Helical" evidence="1">
    <location>
        <begin position="6"/>
        <end position="22"/>
    </location>
</feature>
<name>A0ABT9ZPC3_9BACI</name>
<feature type="transmembrane region" description="Helical" evidence="1">
    <location>
        <begin position="31"/>
        <end position="50"/>
    </location>
</feature>
<keyword evidence="1" id="KW-0812">Transmembrane</keyword>
<dbReference type="EMBL" id="JAUSUG010000001">
    <property type="protein sequence ID" value="MDQ0252699.1"/>
    <property type="molecule type" value="Genomic_DNA"/>
</dbReference>
<organism evidence="2 3">
    <name type="scientific">Evansella vedderi</name>
    <dbReference type="NCBI Taxonomy" id="38282"/>
    <lineage>
        <taxon>Bacteria</taxon>
        <taxon>Bacillati</taxon>
        <taxon>Bacillota</taxon>
        <taxon>Bacilli</taxon>
        <taxon>Bacillales</taxon>
        <taxon>Bacillaceae</taxon>
        <taxon>Evansella</taxon>
    </lineage>
</organism>
<feature type="transmembrane region" description="Helical" evidence="1">
    <location>
        <begin position="126"/>
        <end position="147"/>
    </location>
</feature>
<protein>
    <submittedName>
        <fullName evidence="2">Uncharacterized protein</fullName>
    </submittedName>
</protein>
<sequence length="175" mass="20843">MRDKTILNIITILGIGGWAFLFRRKGELKDWFLIYLFKTLVSTLIDGPVIKKKYVQYPKRYFPTLFDSNIVFLYVLFPLSCVLYNQFTYKMKPLKTILSVFLFSGPMAIGEHIIERYTNLVKFNKGWNGFYTFTVLSSTFWVVRLFIEFIRFIDKRRQRAKDDKTTNATYNSFNQ</sequence>
<dbReference type="NCBIfam" id="NF041644">
    <property type="entry name" value="CBO0543_fam"/>
    <property type="match status" value="1"/>
</dbReference>
<proteinExistence type="predicted"/>
<reference evidence="2 3" key="1">
    <citation type="submission" date="2023-07" db="EMBL/GenBank/DDBJ databases">
        <title>Genomic Encyclopedia of Type Strains, Phase IV (KMG-IV): sequencing the most valuable type-strain genomes for metagenomic binning, comparative biology and taxonomic classification.</title>
        <authorList>
            <person name="Goeker M."/>
        </authorList>
    </citation>
    <scope>NUCLEOTIDE SEQUENCE [LARGE SCALE GENOMIC DNA]</scope>
    <source>
        <strain evidence="2 3">DSM 9768</strain>
    </source>
</reference>
<dbReference type="InterPro" id="IPR048147">
    <property type="entry name" value="CBO0543-like"/>
</dbReference>
<accession>A0ABT9ZPC3</accession>
<dbReference type="RefSeq" id="WP_307320402.1">
    <property type="nucleotide sequence ID" value="NZ_JAUSUG010000001.1"/>
</dbReference>
<evidence type="ECO:0000313" key="3">
    <source>
        <dbReference type="Proteomes" id="UP001230005"/>
    </source>
</evidence>
<dbReference type="Proteomes" id="UP001230005">
    <property type="component" value="Unassembled WGS sequence"/>
</dbReference>
<feature type="transmembrane region" description="Helical" evidence="1">
    <location>
        <begin position="94"/>
        <end position="114"/>
    </location>
</feature>
<evidence type="ECO:0000256" key="1">
    <source>
        <dbReference type="SAM" id="Phobius"/>
    </source>
</evidence>
<keyword evidence="3" id="KW-1185">Reference proteome</keyword>
<gene>
    <name evidence="2" type="ORF">J2S74_000071</name>
</gene>
<feature type="transmembrane region" description="Helical" evidence="1">
    <location>
        <begin position="70"/>
        <end position="87"/>
    </location>
</feature>
<keyword evidence="1" id="KW-0472">Membrane</keyword>
<comment type="caution">
    <text evidence="2">The sequence shown here is derived from an EMBL/GenBank/DDBJ whole genome shotgun (WGS) entry which is preliminary data.</text>
</comment>
<keyword evidence="1" id="KW-1133">Transmembrane helix</keyword>